<protein>
    <submittedName>
        <fullName evidence="2">Uncharacterized protein</fullName>
    </submittedName>
</protein>
<dbReference type="Proteomes" id="UP000324689">
    <property type="component" value="Unassembled WGS sequence"/>
</dbReference>
<organism evidence="2 3">
    <name type="scientific">Microcystis aeruginosa NIES-2521</name>
    <dbReference type="NCBI Taxonomy" id="2303983"/>
    <lineage>
        <taxon>Bacteria</taxon>
        <taxon>Bacillati</taxon>
        <taxon>Cyanobacteriota</taxon>
        <taxon>Cyanophyceae</taxon>
        <taxon>Oscillatoriophycideae</taxon>
        <taxon>Chroococcales</taxon>
        <taxon>Microcystaceae</taxon>
        <taxon>Microcystis</taxon>
    </lineage>
</organism>
<dbReference type="AlphaFoldDB" id="A0A5A5S8N7"/>
<name>A0A5A5S8N7_MICAE</name>
<accession>A0A5A5S8N7</accession>
<comment type="caution">
    <text evidence="2">The sequence shown here is derived from an EMBL/GenBank/DDBJ whole genome shotgun (WGS) entry which is preliminary data.</text>
</comment>
<evidence type="ECO:0000313" key="3">
    <source>
        <dbReference type="Proteomes" id="UP000324689"/>
    </source>
</evidence>
<gene>
    <name evidence="2" type="ORF">MiTs_02976</name>
</gene>
<dbReference type="EMBL" id="BHVQ01000040">
    <property type="protein sequence ID" value="GCA80966.1"/>
    <property type="molecule type" value="Genomic_DNA"/>
</dbReference>
<evidence type="ECO:0000313" key="2">
    <source>
        <dbReference type="EMBL" id="GCA80966.1"/>
    </source>
</evidence>
<sequence>MIFTIIQILEKQNQFPDIEKLMSDWLKRLSKVLLVTDKFTVPIKQGYKEAKELWKNDYCRILKRAIAIPILLFFCWVSFLILRIAISNDFGR</sequence>
<evidence type="ECO:0000256" key="1">
    <source>
        <dbReference type="SAM" id="Phobius"/>
    </source>
</evidence>
<reference evidence="2 3" key="1">
    <citation type="submission" date="2018-09" db="EMBL/GenBank/DDBJ databases">
        <title>Evolutionary history of phycoerythrin pigmentation in the water bloom-forming cyanobacterium Microcystis aeruginosa.</title>
        <authorList>
            <person name="Tanabe Y."/>
            <person name="Tanabe Y."/>
            <person name="Yamaguchi H."/>
        </authorList>
    </citation>
    <scope>NUCLEOTIDE SEQUENCE [LARGE SCALE GENOMIC DNA]</scope>
    <source>
        <strain evidence="2 3">NIES-2521</strain>
    </source>
</reference>
<feature type="transmembrane region" description="Helical" evidence="1">
    <location>
        <begin position="65"/>
        <end position="86"/>
    </location>
</feature>
<keyword evidence="1" id="KW-0812">Transmembrane</keyword>
<keyword evidence="1" id="KW-1133">Transmembrane helix</keyword>
<keyword evidence="1" id="KW-0472">Membrane</keyword>
<proteinExistence type="predicted"/>